<name>A0A0C9PUV0_LACPA</name>
<feature type="domain" description="DJ-1/PfpI" evidence="1">
    <location>
        <begin position="4"/>
        <end position="165"/>
    </location>
</feature>
<comment type="caution">
    <text evidence="2">The sequence shown here is derived from an EMBL/GenBank/DDBJ whole genome shotgun (WGS) entry which is preliminary data.</text>
</comment>
<organism evidence="2 3">
    <name type="scientific">Lacticaseibacillus paracasei NRIC 0644</name>
    <dbReference type="NCBI Taxonomy" id="1435038"/>
    <lineage>
        <taxon>Bacteria</taxon>
        <taxon>Bacillati</taxon>
        <taxon>Bacillota</taxon>
        <taxon>Bacilli</taxon>
        <taxon>Lactobacillales</taxon>
        <taxon>Lactobacillaceae</taxon>
        <taxon>Lacticaseibacillus</taxon>
    </lineage>
</organism>
<dbReference type="InterPro" id="IPR050325">
    <property type="entry name" value="Prot/Nucl_acid_deglycase"/>
</dbReference>
<evidence type="ECO:0000313" key="2">
    <source>
        <dbReference type="EMBL" id="GAN35759.1"/>
    </source>
</evidence>
<dbReference type="AlphaFoldDB" id="A0A0C9PUV0"/>
<dbReference type="GO" id="GO:0005737">
    <property type="term" value="C:cytoplasm"/>
    <property type="evidence" value="ECO:0007669"/>
    <property type="project" value="TreeGrafter"/>
</dbReference>
<proteinExistence type="predicted"/>
<protein>
    <submittedName>
        <fullName evidence="2">4-methyl-5(Beta-hydroxyethyl)-thiazole monophosphate synthesis protein</fullName>
    </submittedName>
</protein>
<dbReference type="Pfam" id="PF01965">
    <property type="entry name" value="DJ-1_PfpI"/>
    <property type="match status" value="1"/>
</dbReference>
<gene>
    <name evidence="2" type="ORF">LC0644_0348</name>
</gene>
<dbReference type="Proteomes" id="UP000032552">
    <property type="component" value="Unassembled WGS sequence"/>
</dbReference>
<dbReference type="InterPro" id="IPR002818">
    <property type="entry name" value="DJ-1/PfpI"/>
</dbReference>
<dbReference type="SUPFAM" id="SSF52317">
    <property type="entry name" value="Class I glutamine amidotransferase-like"/>
    <property type="match status" value="1"/>
</dbReference>
<dbReference type="InterPro" id="IPR029062">
    <property type="entry name" value="Class_I_gatase-like"/>
</dbReference>
<evidence type="ECO:0000313" key="3">
    <source>
        <dbReference type="Proteomes" id="UP000032552"/>
    </source>
</evidence>
<sequence length="198" mass="22118">MSLKTALFFMMDQYADWEGSYLASQLNQSKQWSVKTGSVAETVSSLGGFQTQIDYQIDNQLPQIDLLVLIGGNAWSTENENLRALVASRLKHNQPVAAICGAVDYLARNGLLTGYRHTGNAQYLWRQDKEYVNGQDFVATQVVTDRNLVTANGTAALAFTNQVLKMIAFLPSAEVDKATDLYQLGFYQYCKQYGNPFF</sequence>
<dbReference type="PANTHER" id="PTHR48094:SF19">
    <property type="entry name" value="DJ-1_PFPI DOMAIN-CONTAINING PROTEIN"/>
    <property type="match status" value="1"/>
</dbReference>
<evidence type="ECO:0000259" key="1">
    <source>
        <dbReference type="Pfam" id="PF01965"/>
    </source>
</evidence>
<dbReference type="Gene3D" id="3.40.50.880">
    <property type="match status" value="1"/>
</dbReference>
<accession>A0A0C9PUV0</accession>
<dbReference type="PANTHER" id="PTHR48094">
    <property type="entry name" value="PROTEIN/NUCLEIC ACID DEGLYCASE DJ-1-RELATED"/>
    <property type="match status" value="1"/>
</dbReference>
<dbReference type="EMBL" id="BAYM01000017">
    <property type="protein sequence ID" value="GAN35759.1"/>
    <property type="molecule type" value="Genomic_DNA"/>
</dbReference>
<reference evidence="3" key="1">
    <citation type="submission" date="2014-05" db="EMBL/GenBank/DDBJ databases">
        <title>Whole genome sequencing of Lactobacillus casei NRIC0644.</title>
        <authorList>
            <person name="Atarashi H."/>
            <person name="Yoshida Y."/>
            <person name="Fujimura S."/>
            <person name="Tanaka N."/>
            <person name="Shiwa Y."/>
            <person name="Yoshikawa H."/>
            <person name="Okada S."/>
            <person name="Nakagawa J."/>
        </authorList>
    </citation>
    <scope>NUCLEOTIDE SEQUENCE [LARGE SCALE GENOMIC DNA]</scope>
    <source>
        <strain evidence="3">NRIC0644</strain>
    </source>
</reference>